<organism evidence="1 3">
    <name type="scientific">Glycomyces lechevalierae</name>
    <dbReference type="NCBI Taxonomy" id="256034"/>
    <lineage>
        <taxon>Bacteria</taxon>
        <taxon>Bacillati</taxon>
        <taxon>Actinomycetota</taxon>
        <taxon>Actinomycetes</taxon>
        <taxon>Glycomycetales</taxon>
        <taxon>Glycomycetaceae</taxon>
        <taxon>Glycomyces</taxon>
    </lineage>
</organism>
<dbReference type="Proteomes" id="UP001183604">
    <property type="component" value="Unassembled WGS sequence"/>
</dbReference>
<reference evidence="1" key="1">
    <citation type="submission" date="2022-12" db="EMBL/GenBank/DDBJ databases">
        <title>Gycomyces niveus sp.nov., a novel actinomycete isolated from soil in Shouguang.</title>
        <authorList>
            <person name="Yang X."/>
        </authorList>
    </citation>
    <scope>NUCLEOTIDE SEQUENCE</scope>
    <source>
        <strain evidence="1">DSM 44724</strain>
    </source>
</reference>
<evidence type="ECO:0000313" key="4">
    <source>
        <dbReference type="Proteomes" id="UP001183604"/>
    </source>
</evidence>
<reference evidence="2 4" key="2">
    <citation type="submission" date="2023-07" db="EMBL/GenBank/DDBJ databases">
        <title>Sequencing the genomes of 1000 actinobacteria strains.</title>
        <authorList>
            <person name="Klenk H.-P."/>
        </authorList>
    </citation>
    <scope>NUCLEOTIDE SEQUENCE [LARGE SCALE GENOMIC DNA]</scope>
    <source>
        <strain evidence="2 4">DSM 44724</strain>
    </source>
</reference>
<keyword evidence="4" id="KW-1185">Reference proteome</keyword>
<protein>
    <submittedName>
        <fullName evidence="1">Uncharacterized protein</fullName>
    </submittedName>
</protein>
<dbReference type="EMBL" id="JAVDYD010000001">
    <property type="protein sequence ID" value="MDR7336735.1"/>
    <property type="molecule type" value="Genomic_DNA"/>
</dbReference>
<evidence type="ECO:0000313" key="3">
    <source>
        <dbReference type="Proteomes" id="UP001145799"/>
    </source>
</evidence>
<name>A0A9X3PN94_9ACTN</name>
<dbReference type="AlphaFoldDB" id="A0A9X3PN94"/>
<comment type="caution">
    <text evidence="1">The sequence shown here is derived from an EMBL/GenBank/DDBJ whole genome shotgun (WGS) entry which is preliminary data.</text>
</comment>
<sequence>MANPQFPPYEQTFAAPSIVMLWEGADGVTGSEPLGFITEFELTITHSG</sequence>
<accession>A0A9X3PN94</accession>
<dbReference type="Proteomes" id="UP001145799">
    <property type="component" value="Unassembled WGS sequence"/>
</dbReference>
<dbReference type="RefSeq" id="WP_310283645.1">
    <property type="nucleotide sequence ID" value="NZ_BAAAOM010000002.1"/>
</dbReference>
<evidence type="ECO:0000313" key="1">
    <source>
        <dbReference type="EMBL" id="MDA1387125.1"/>
    </source>
</evidence>
<gene>
    <name evidence="2" type="ORF">J2S69_000454</name>
    <name evidence="1" type="ORF">O2L01_19170</name>
</gene>
<evidence type="ECO:0000313" key="2">
    <source>
        <dbReference type="EMBL" id="MDR7336735.1"/>
    </source>
</evidence>
<dbReference type="EMBL" id="JAPZVQ010000013">
    <property type="protein sequence ID" value="MDA1387125.1"/>
    <property type="molecule type" value="Genomic_DNA"/>
</dbReference>
<proteinExistence type="predicted"/>